<keyword evidence="4" id="KW-1185">Reference proteome</keyword>
<evidence type="ECO:0000259" key="2">
    <source>
        <dbReference type="PROSITE" id="PS51371"/>
    </source>
</evidence>
<feature type="domain" description="CBS" evidence="2">
    <location>
        <begin position="94"/>
        <end position="156"/>
    </location>
</feature>
<dbReference type="Proteomes" id="UP000640489">
    <property type="component" value="Unassembled WGS sequence"/>
</dbReference>
<dbReference type="InterPro" id="IPR046342">
    <property type="entry name" value="CBS_dom_sf"/>
</dbReference>
<dbReference type="SUPFAM" id="SSF54631">
    <property type="entry name" value="CBS-domain pair"/>
    <property type="match status" value="1"/>
</dbReference>
<dbReference type="PROSITE" id="PS51371">
    <property type="entry name" value="CBS"/>
    <property type="match status" value="1"/>
</dbReference>
<reference evidence="3" key="1">
    <citation type="submission" date="2020-11" db="EMBL/GenBank/DDBJ databases">
        <title>Nocardioides sp. nov., isolated from Soil of Cynanchum wilfordii Hemsley rhizosphere.</title>
        <authorList>
            <person name="Lee J.-S."/>
            <person name="Suh M.K."/>
            <person name="Kim J.-S."/>
        </authorList>
    </citation>
    <scope>NUCLEOTIDE SEQUENCE</scope>
    <source>
        <strain evidence="3">KCTC 19275</strain>
    </source>
</reference>
<accession>A0A930VCC9</accession>
<keyword evidence="1" id="KW-0129">CBS domain</keyword>
<dbReference type="Pfam" id="PF00571">
    <property type="entry name" value="CBS"/>
    <property type="match status" value="2"/>
</dbReference>
<dbReference type="EMBL" id="JADKPN010000001">
    <property type="protein sequence ID" value="MBF4762368.1"/>
    <property type="molecule type" value="Genomic_DNA"/>
</dbReference>
<protein>
    <submittedName>
        <fullName evidence="3">CBS domain-containing protein</fullName>
    </submittedName>
</protein>
<dbReference type="CDD" id="cd17788">
    <property type="entry name" value="CBS_pair_bac"/>
    <property type="match status" value="1"/>
</dbReference>
<dbReference type="SMART" id="SM00116">
    <property type="entry name" value="CBS"/>
    <property type="match status" value="2"/>
</dbReference>
<dbReference type="AlphaFoldDB" id="A0A930VCC9"/>
<dbReference type="InterPro" id="IPR000644">
    <property type="entry name" value="CBS_dom"/>
</dbReference>
<gene>
    <name evidence="3" type="ORF">ISU07_04465</name>
</gene>
<evidence type="ECO:0000313" key="3">
    <source>
        <dbReference type="EMBL" id="MBF4762368.1"/>
    </source>
</evidence>
<evidence type="ECO:0000256" key="1">
    <source>
        <dbReference type="PROSITE-ProRule" id="PRU00703"/>
    </source>
</evidence>
<evidence type="ECO:0000313" key="4">
    <source>
        <dbReference type="Proteomes" id="UP000640489"/>
    </source>
</evidence>
<dbReference type="RefSeq" id="WP_194705494.1">
    <property type="nucleotide sequence ID" value="NZ_JADKPN010000001.1"/>
</dbReference>
<organism evidence="3 4">
    <name type="scientific">Nocardioides islandensis</name>
    <dbReference type="NCBI Taxonomy" id="433663"/>
    <lineage>
        <taxon>Bacteria</taxon>
        <taxon>Bacillati</taxon>
        <taxon>Actinomycetota</taxon>
        <taxon>Actinomycetes</taxon>
        <taxon>Propionibacteriales</taxon>
        <taxon>Nocardioidaceae</taxon>
        <taxon>Nocardioides</taxon>
    </lineage>
</organism>
<name>A0A930VCC9_9ACTN</name>
<comment type="caution">
    <text evidence="3">The sequence shown here is derived from an EMBL/GenBank/DDBJ whole genome shotgun (WGS) entry which is preliminary data.</text>
</comment>
<proteinExistence type="predicted"/>
<dbReference type="Gene3D" id="3.10.580.10">
    <property type="entry name" value="CBS-domain"/>
    <property type="match status" value="1"/>
</dbReference>
<sequence length="174" mass="18342">MKAAQLAEQVPMVREATTGAEAARVIAEYRLSGLVVADDDGVPMAVVPGSQLLSLVLPQYVRDDPNLAHAYDEAGADEMCAALNHATIGQLLEAKRLAAVKPPSVLPDDTLIEIASVMDGGRTPVALVIDDDGVFHGVITLSRVLAAIAAAAGQDSPLVRRRLEQDVLHRHEPG</sequence>